<dbReference type="Proteomes" id="UP000663664">
    <property type="component" value="Segment"/>
</dbReference>
<sequence length="103" mass="11104">MKPTNCSVPALEAAIRKAGSQSALARLIGKKQPHIHKWLHSPNPMRPENCVLVGNAVGIPYRDFRPTDWHLIWPHPAEAAAPGRMGACTSDGGQHDAPRAGVD</sequence>
<dbReference type="EMBL" id="MT701587">
    <property type="protein sequence ID" value="QPB08743.1"/>
    <property type="molecule type" value="Genomic_DNA"/>
</dbReference>
<reference evidence="2" key="1">
    <citation type="submission" date="2020-07" db="EMBL/GenBank/DDBJ databases">
        <title>Complete genome sequence of Burkholderia cenocepacia myophage Magia.</title>
        <authorList>
            <person name="Gafford-Gaby D."/>
            <person name="Yao G.W."/>
            <person name="Hernandez I."/>
            <person name="Clark J."/>
            <person name="Gonzalez C."/>
            <person name="Gill J."/>
            <person name="Liu M."/>
        </authorList>
    </citation>
    <scope>NUCLEOTIDE SEQUENCE</scope>
</reference>
<keyword evidence="3" id="KW-1185">Reference proteome</keyword>
<dbReference type="Gene3D" id="1.10.260.40">
    <property type="entry name" value="lambda repressor-like DNA-binding domains"/>
    <property type="match status" value="1"/>
</dbReference>
<proteinExistence type="predicted"/>
<dbReference type="CDD" id="cd00093">
    <property type="entry name" value="HTH_XRE"/>
    <property type="match status" value="1"/>
</dbReference>
<evidence type="ECO:0000313" key="3">
    <source>
        <dbReference type="Proteomes" id="UP000663664"/>
    </source>
</evidence>
<feature type="compositionally biased region" description="Basic and acidic residues" evidence="1">
    <location>
        <begin position="93"/>
        <end position="103"/>
    </location>
</feature>
<accession>A0A873WES4</accession>
<feature type="region of interest" description="Disordered" evidence="1">
    <location>
        <begin position="83"/>
        <end position="103"/>
    </location>
</feature>
<dbReference type="InterPro" id="IPR001387">
    <property type="entry name" value="Cro/C1-type_HTH"/>
</dbReference>
<organism evidence="2 3">
    <name type="scientific">Burkholderia phage Magia</name>
    <dbReference type="NCBI Taxonomy" id="2767577"/>
    <lineage>
        <taxon>Viruses</taxon>
        <taxon>Duplodnaviria</taxon>
        <taxon>Heunggongvirae</taxon>
        <taxon>Uroviricota</taxon>
        <taxon>Caudoviricetes</taxon>
        <taxon>Magiavirus</taxon>
        <taxon>Magiavirus magia</taxon>
    </lineage>
</organism>
<dbReference type="GO" id="GO:0003677">
    <property type="term" value="F:DNA binding"/>
    <property type="evidence" value="ECO:0007669"/>
    <property type="project" value="InterPro"/>
</dbReference>
<evidence type="ECO:0000256" key="1">
    <source>
        <dbReference type="SAM" id="MobiDB-lite"/>
    </source>
</evidence>
<evidence type="ECO:0000313" key="2">
    <source>
        <dbReference type="EMBL" id="QPB08743.1"/>
    </source>
</evidence>
<dbReference type="Pfam" id="PF15943">
    <property type="entry name" value="YdaS_toxin"/>
    <property type="match status" value="1"/>
</dbReference>
<name>A0A873WES4_9CAUD</name>
<gene>
    <name evidence="2" type="ORF">CPT_Magia_062</name>
</gene>
<dbReference type="InterPro" id="IPR010982">
    <property type="entry name" value="Lambda_DNA-bd_dom_sf"/>
</dbReference>
<dbReference type="InterPro" id="IPR031856">
    <property type="entry name" value="YdaS_toxin-like"/>
</dbReference>
<dbReference type="SUPFAM" id="SSF47413">
    <property type="entry name" value="lambda repressor-like DNA-binding domains"/>
    <property type="match status" value="1"/>
</dbReference>
<protein>
    <submittedName>
        <fullName evidence="2">Cro-like transcriptional regulator</fullName>
    </submittedName>
</protein>